<feature type="region of interest" description="Disordered" evidence="1">
    <location>
        <begin position="66"/>
        <end position="121"/>
    </location>
</feature>
<dbReference type="RefSeq" id="WP_244504537.1">
    <property type="nucleotide sequence ID" value="NZ_FNPX01000003.1"/>
</dbReference>
<proteinExistence type="predicted"/>
<name>A0A1H3MAS3_9RHOB</name>
<sequence>MKWLLALALLAVPAAAEVRPLPRPMPEVKLMSTRGTTDAGVVTAIPRSIRPVRRLSADDRLALMNPASIPSPTRGIDAGSGLRQSARPISRPNGPVLAASRTPRRSQDSGGTCGRNSIQGTRVEPVKGAGACGIADPVRITGVGGVALSRPTRMNCTTARALDDWVQQGVLPTIGRTGGGAVALQVAAGYSCRTRNSQAGAKLSEHSKGNAIDISAIELANGERLTVLDDWGRSSKGQLLRRLWVRACGPFGTVLGPESDRFHRDHFHFDVASYRSGPYCR</sequence>
<dbReference type="AlphaFoldDB" id="A0A1H3MAS3"/>
<dbReference type="InterPro" id="IPR009683">
    <property type="entry name" value="Extensin-like_C"/>
</dbReference>
<evidence type="ECO:0000256" key="2">
    <source>
        <dbReference type="SAM" id="SignalP"/>
    </source>
</evidence>
<feature type="chain" id="PRO_5011627560" evidence="2">
    <location>
        <begin position="17"/>
        <end position="281"/>
    </location>
</feature>
<feature type="domain" description="Extensin-like C-terminal" evidence="3">
    <location>
        <begin position="122"/>
        <end position="281"/>
    </location>
</feature>
<feature type="compositionally biased region" description="Polar residues" evidence="1">
    <location>
        <begin position="108"/>
        <end position="120"/>
    </location>
</feature>
<protein>
    <submittedName>
        <fullName evidence="4">Uncharacterized conserved protein</fullName>
    </submittedName>
</protein>
<evidence type="ECO:0000313" key="4">
    <source>
        <dbReference type="EMBL" id="SDY73832.1"/>
    </source>
</evidence>
<dbReference type="Pfam" id="PF06904">
    <property type="entry name" value="Extensin-like_C"/>
    <property type="match status" value="1"/>
</dbReference>
<evidence type="ECO:0000259" key="3">
    <source>
        <dbReference type="Pfam" id="PF06904"/>
    </source>
</evidence>
<evidence type="ECO:0000313" key="5">
    <source>
        <dbReference type="Proteomes" id="UP000198914"/>
    </source>
</evidence>
<dbReference type="EMBL" id="FNPX01000003">
    <property type="protein sequence ID" value="SDY73832.1"/>
    <property type="molecule type" value="Genomic_DNA"/>
</dbReference>
<organism evidence="4 5">
    <name type="scientific">Jannaschia faecimaris</name>
    <dbReference type="NCBI Taxonomy" id="1244108"/>
    <lineage>
        <taxon>Bacteria</taxon>
        <taxon>Pseudomonadati</taxon>
        <taxon>Pseudomonadota</taxon>
        <taxon>Alphaproteobacteria</taxon>
        <taxon>Rhodobacterales</taxon>
        <taxon>Roseobacteraceae</taxon>
        <taxon>Jannaschia</taxon>
    </lineage>
</organism>
<keyword evidence="2" id="KW-0732">Signal</keyword>
<reference evidence="5" key="1">
    <citation type="submission" date="2016-10" db="EMBL/GenBank/DDBJ databases">
        <authorList>
            <person name="Varghese N."/>
            <person name="Submissions S."/>
        </authorList>
    </citation>
    <scope>NUCLEOTIDE SEQUENCE [LARGE SCALE GENOMIC DNA]</scope>
    <source>
        <strain evidence="5">DSM 100420</strain>
    </source>
</reference>
<evidence type="ECO:0000256" key="1">
    <source>
        <dbReference type="SAM" id="MobiDB-lite"/>
    </source>
</evidence>
<accession>A0A1H3MAS3</accession>
<keyword evidence="5" id="KW-1185">Reference proteome</keyword>
<gene>
    <name evidence="4" type="ORF">SAMN05444004_10310</name>
</gene>
<dbReference type="Proteomes" id="UP000198914">
    <property type="component" value="Unassembled WGS sequence"/>
</dbReference>
<dbReference type="STRING" id="1244108.SAMN05444004_10310"/>
<feature type="signal peptide" evidence="2">
    <location>
        <begin position="1"/>
        <end position="16"/>
    </location>
</feature>